<comment type="caution">
    <text evidence="8">The sequence shown here is derived from an EMBL/GenBank/DDBJ whole genome shotgun (WGS) entry which is preliminary data.</text>
</comment>
<feature type="transmembrane region" description="Helical" evidence="6">
    <location>
        <begin position="877"/>
        <end position="899"/>
    </location>
</feature>
<feature type="transmembrane region" description="Helical" evidence="6">
    <location>
        <begin position="975"/>
        <end position="999"/>
    </location>
</feature>
<feature type="transmembrane region" description="Helical" evidence="6">
    <location>
        <begin position="432"/>
        <end position="455"/>
    </location>
</feature>
<keyword evidence="2" id="KW-1003">Cell membrane</keyword>
<evidence type="ECO:0000259" key="7">
    <source>
        <dbReference type="Pfam" id="PF02687"/>
    </source>
</evidence>
<feature type="transmembrane region" description="Helical" evidence="6">
    <location>
        <begin position="272"/>
        <end position="292"/>
    </location>
</feature>
<keyword evidence="5 6" id="KW-0472">Membrane</keyword>
<keyword evidence="4 6" id="KW-1133">Transmembrane helix</keyword>
<keyword evidence="3 6" id="KW-0812">Transmembrane</keyword>
<dbReference type="Proteomes" id="UP001523216">
    <property type="component" value="Unassembled WGS sequence"/>
</dbReference>
<feature type="transmembrane region" description="Helical" evidence="6">
    <location>
        <begin position="920"/>
        <end position="947"/>
    </location>
</feature>
<feature type="transmembrane region" description="Helical" evidence="6">
    <location>
        <begin position="327"/>
        <end position="348"/>
    </location>
</feature>
<evidence type="ECO:0000313" key="8">
    <source>
        <dbReference type="EMBL" id="MCM4084710.1"/>
    </source>
</evidence>
<feature type="transmembrane region" description="Helical" evidence="6">
    <location>
        <begin position="489"/>
        <end position="508"/>
    </location>
</feature>
<evidence type="ECO:0000256" key="4">
    <source>
        <dbReference type="ARBA" id="ARBA00022989"/>
    </source>
</evidence>
<name>A0ABT0YG88_9ACTN</name>
<reference evidence="8 9" key="1">
    <citation type="submission" date="2022-06" db="EMBL/GenBank/DDBJ databases">
        <title>Actinoplanes abujensis sp. nov., isolated from Nigerian arid soil.</title>
        <authorList>
            <person name="Ding P."/>
        </authorList>
    </citation>
    <scope>NUCLEOTIDE SEQUENCE [LARGE SCALE GENOMIC DNA]</scope>
    <source>
        <strain evidence="9">TRM88002</strain>
    </source>
</reference>
<dbReference type="InterPro" id="IPR003838">
    <property type="entry name" value="ABC3_permease_C"/>
</dbReference>
<keyword evidence="9" id="KW-1185">Reference proteome</keyword>
<evidence type="ECO:0000313" key="9">
    <source>
        <dbReference type="Proteomes" id="UP001523216"/>
    </source>
</evidence>
<dbReference type="Pfam" id="PF02687">
    <property type="entry name" value="FtsX"/>
    <property type="match status" value="1"/>
</dbReference>
<evidence type="ECO:0000256" key="3">
    <source>
        <dbReference type="ARBA" id="ARBA00022692"/>
    </source>
</evidence>
<feature type="domain" description="ABC3 transporter permease C-terminal" evidence="7">
    <location>
        <begin position="276"/>
        <end position="382"/>
    </location>
</feature>
<organism evidence="8 9">
    <name type="scientific">Paractinoplanes hotanensis</name>
    <dbReference type="NCBI Taxonomy" id="2906497"/>
    <lineage>
        <taxon>Bacteria</taxon>
        <taxon>Bacillati</taxon>
        <taxon>Actinomycetota</taxon>
        <taxon>Actinomycetes</taxon>
        <taxon>Micromonosporales</taxon>
        <taxon>Micromonosporaceae</taxon>
        <taxon>Paractinoplanes</taxon>
    </lineage>
</organism>
<dbReference type="EMBL" id="JAMQOL010000082">
    <property type="protein sequence ID" value="MCM4084710.1"/>
    <property type="molecule type" value="Genomic_DNA"/>
</dbReference>
<evidence type="ECO:0000256" key="5">
    <source>
        <dbReference type="ARBA" id="ARBA00023136"/>
    </source>
</evidence>
<gene>
    <name evidence="8" type="ORF">LXN57_44995</name>
</gene>
<accession>A0ABT0YG88</accession>
<comment type="subcellular location">
    <subcellularLocation>
        <location evidence="1">Cell membrane</location>
        <topology evidence="1">Multi-pass membrane protein</topology>
    </subcellularLocation>
</comment>
<evidence type="ECO:0000256" key="6">
    <source>
        <dbReference type="SAM" id="Phobius"/>
    </source>
</evidence>
<evidence type="ECO:0000256" key="2">
    <source>
        <dbReference type="ARBA" id="ARBA00022475"/>
    </source>
</evidence>
<feature type="transmembrane region" description="Helical" evidence="6">
    <location>
        <begin position="360"/>
        <end position="387"/>
    </location>
</feature>
<dbReference type="RefSeq" id="WP_251804455.1">
    <property type="nucleotide sequence ID" value="NZ_JAMQOL010000082.1"/>
</dbReference>
<proteinExistence type="predicted"/>
<sequence length="1009" mass="104157">MFTLIWGAVRTRTAQVLTVLMLTALAATVAAAGPWFAYAGINRAATADVTAAPPEQRIVSVRQMADTAGDPQAAIDDLASTVQSQLPLPQADPVTGLALPLTASARGGAPSMNLAFRDDFCAHVQLDGACPASPGEAAISVAAAQRLDLRPGDPMALRSSPGAEPIVLTVVGTFTYIDPGGTYWGNSLFEANGGLDPAFTPIETFRSDQLGEPSVTFDLTVPDELLRGEEGFRLGPVLREAEARLAASGLRLVNATGPLIEAIDRNRQEIELGVFVAMAQTLVLTWFAIGLAGHYTGRDRRGDAALLKLRGSTRSAMLRLAWGQHMLPLTAGALIGVPLGYLLARWLAGPVASPVEQREALLLSLAAVAAVLLGGLVVLAVVEAVALRRPVADLLREVGSGRGDWRGGLADLLLLVIAVAAVYQARSSAPDSGLALAAPGLVALAVALLVARLLAQVADRGGGLAMRTGHLRLGLTSVQVSRQPGSDRVFAFVVVAVALFATTLGLTLGDNRARADRSEAELGAERVLSVRTPTRATLLDAVRRADPAGDQAMAVVVDRTNAPPVLAVDSSRLAAVARWRPVYGPADLLAAATADNPGPRPAPAITGDRLTLRLRNDSRQPVAVGLSLQHEGTGLPVQVRFGTLRPGEQSLTAQVSGCRAAPGCRILRWQLSSPVEANGNVPPAPPGSAVILRVLSQQGQQGPSAEILGRSQLGDIARWRSGTAGAALDIATVDGNLRISSDENRAGTPDIGIQVYAVDSALPPPVVLAGPPPDEWRFKEPSMSSLGDQPVPVRVDGTTRVLPAVGSNGVLIDLETSRRIAGDADAPGEFQVWLAPGAGSGVVDALRAAGLVVTGEDTVARRSSRLADQGPAAVARFGLLCGAVGLLLAAATLGVAGAVDRRRRLEQLRALRLQGLPLGVAVGTAYAGAWVLIVAGVVVGLVAAAIADPLARVAVRGFTDGWDVLPLPGALGWPAVGLAGLIAFGLLGLVGWLSVLPLVRGLRGGAAAR</sequence>
<evidence type="ECO:0000256" key="1">
    <source>
        <dbReference type="ARBA" id="ARBA00004651"/>
    </source>
</evidence>
<protein>
    <submittedName>
        <fullName evidence="8">ABC transporter permease</fullName>
    </submittedName>
</protein>